<dbReference type="AlphaFoldDB" id="A0A6P1T3P5"/>
<organism evidence="1 2">
    <name type="scientific">Algicella marina</name>
    <dbReference type="NCBI Taxonomy" id="2683284"/>
    <lineage>
        <taxon>Bacteria</taxon>
        <taxon>Pseudomonadati</taxon>
        <taxon>Pseudomonadota</taxon>
        <taxon>Alphaproteobacteria</taxon>
        <taxon>Rhodobacterales</taxon>
        <taxon>Paracoccaceae</taxon>
        <taxon>Algicella</taxon>
    </lineage>
</organism>
<keyword evidence="2" id="KW-1185">Reference proteome</keyword>
<proteinExistence type="predicted"/>
<dbReference type="EMBL" id="CP046620">
    <property type="protein sequence ID" value="QHQ36096.1"/>
    <property type="molecule type" value="Genomic_DNA"/>
</dbReference>
<accession>A0A6P1T3P5</accession>
<dbReference type="RefSeq" id="WP_161862649.1">
    <property type="nucleotide sequence ID" value="NZ_CP046620.1"/>
</dbReference>
<sequence length="75" mass="7683">MPVADRQRRAGRAGAELALMVAMADLDGLIACVEAEAAGVHLSGTGARLTLRGPLPPLSFAPVLPPAEAPERQAI</sequence>
<name>A0A6P1T3P5_9RHOB</name>
<evidence type="ECO:0000313" key="2">
    <source>
        <dbReference type="Proteomes" id="UP000464495"/>
    </source>
</evidence>
<evidence type="ECO:0000313" key="1">
    <source>
        <dbReference type="EMBL" id="QHQ36096.1"/>
    </source>
</evidence>
<dbReference type="KEGG" id="amaq:GO499_13380"/>
<dbReference type="Proteomes" id="UP000464495">
    <property type="component" value="Chromosome"/>
</dbReference>
<protein>
    <submittedName>
        <fullName evidence="1">Uncharacterized protein</fullName>
    </submittedName>
</protein>
<reference evidence="1 2" key="1">
    <citation type="submission" date="2019-12" db="EMBL/GenBank/DDBJ databases">
        <title>Complete genome sequence of Algicella marina strain 9Alg 56(T) isolated from the red alga Tichocarpus crinitus.</title>
        <authorList>
            <person name="Kim S.-G."/>
            <person name="Nedashkovskaya O.I."/>
        </authorList>
    </citation>
    <scope>NUCLEOTIDE SEQUENCE [LARGE SCALE GENOMIC DNA]</scope>
    <source>
        <strain evidence="1 2">9Alg 56</strain>
    </source>
</reference>
<gene>
    <name evidence="1" type="ORF">GO499_13380</name>
</gene>